<dbReference type="Gene3D" id="2.60.120.380">
    <property type="match status" value="3"/>
</dbReference>
<proteinExistence type="predicted"/>
<comment type="caution">
    <text evidence="3">The sequence shown here is derived from an EMBL/GenBank/DDBJ whole genome shotgun (WGS) entry which is preliminary data.</text>
</comment>
<name>A0A6B2K4H5_9RHOB</name>
<sequence>MTTHSVSRLALVACMAAGPALPAFAQDLCGGAGANGQWIGGSEADSDIATADDYLQQMALVLMQNEYVSLFTLSEPTEVRMEAQGRGAGDPLFDLRSEDGTILLSDDDSGGDSAARAETMLEPGTYCLSTASYDGSPMTGFVRIGRLEHEALTPGLQGEPIDMGNGIGDGTMGDMGDMGDTGGNTGGGQMPGEICDMSRVTNYFGGGDPVDDMLGGGLSVEAPVNQVAYWGFSLSSPQPLTITAENESADPVITLYDSTGSWLAENDDYEGLNSLIELTQPLPAGDYCLAVRALSDESLPIALTLEAFDPAAQQTALYDNAEAAPPLDGSHPVTMLGPLESRLRQDVQNSGTAEWFAFEVDEAGLVIIEAVTNGLGDPVLTLYDDFGRLVTINDDYGDNFDSLLAARVMPGTYLVALRQYDDSVPVLTRLLFERYVPAD</sequence>
<dbReference type="RefSeq" id="WP_163895966.1">
    <property type="nucleotide sequence ID" value="NZ_JAAFYS010000004.1"/>
</dbReference>
<evidence type="ECO:0000259" key="2">
    <source>
        <dbReference type="Pfam" id="PF04151"/>
    </source>
</evidence>
<dbReference type="Pfam" id="PF04151">
    <property type="entry name" value="PPC"/>
    <property type="match status" value="1"/>
</dbReference>
<keyword evidence="1" id="KW-0732">Signal</keyword>
<evidence type="ECO:0000256" key="1">
    <source>
        <dbReference type="SAM" id="SignalP"/>
    </source>
</evidence>
<feature type="domain" description="Peptidase C-terminal archaeal/bacterial" evidence="2">
    <location>
        <begin position="227"/>
        <end position="292"/>
    </location>
</feature>
<evidence type="ECO:0000313" key="4">
    <source>
        <dbReference type="Proteomes" id="UP000474757"/>
    </source>
</evidence>
<keyword evidence="4" id="KW-1185">Reference proteome</keyword>
<dbReference type="AlphaFoldDB" id="A0A6B2K4H5"/>
<protein>
    <submittedName>
        <fullName evidence="3">ABC transporter substrate-binding protein</fullName>
    </submittedName>
</protein>
<evidence type="ECO:0000313" key="3">
    <source>
        <dbReference type="EMBL" id="NDV02742.1"/>
    </source>
</evidence>
<accession>A0A6B2K4H5</accession>
<dbReference type="Proteomes" id="UP000474757">
    <property type="component" value="Unassembled WGS sequence"/>
</dbReference>
<feature type="chain" id="PRO_5025413761" evidence="1">
    <location>
        <begin position="26"/>
        <end position="439"/>
    </location>
</feature>
<reference evidence="3 4" key="1">
    <citation type="submission" date="2020-02" db="EMBL/GenBank/DDBJ databases">
        <title>Pseudoroseicyclus tamarix, sp. nov., isolated from offshore sediment of a Tamarix chinensis forest.</title>
        <authorList>
            <person name="Gai Y."/>
        </authorList>
    </citation>
    <scope>NUCLEOTIDE SEQUENCE [LARGE SCALE GENOMIC DNA]</scope>
    <source>
        <strain evidence="3 4">CLL3-39</strain>
    </source>
</reference>
<organism evidence="3 4">
    <name type="scientific">Pseudoroseicyclus tamaricis</name>
    <dbReference type="NCBI Taxonomy" id="2705421"/>
    <lineage>
        <taxon>Bacteria</taxon>
        <taxon>Pseudomonadati</taxon>
        <taxon>Pseudomonadota</taxon>
        <taxon>Alphaproteobacteria</taxon>
        <taxon>Rhodobacterales</taxon>
        <taxon>Paracoccaceae</taxon>
        <taxon>Pseudoroseicyclus</taxon>
    </lineage>
</organism>
<feature type="signal peptide" evidence="1">
    <location>
        <begin position="1"/>
        <end position="25"/>
    </location>
</feature>
<dbReference type="InterPro" id="IPR007280">
    <property type="entry name" value="Peptidase_C_arc/bac"/>
</dbReference>
<gene>
    <name evidence="3" type="ORF">GZA08_17400</name>
</gene>
<dbReference type="EMBL" id="JAAGAB010000004">
    <property type="protein sequence ID" value="NDV02742.1"/>
    <property type="molecule type" value="Genomic_DNA"/>
</dbReference>